<dbReference type="Proteomes" id="UP000605361">
    <property type="component" value="Unassembled WGS sequence"/>
</dbReference>
<evidence type="ECO:0000313" key="2">
    <source>
        <dbReference type="Proteomes" id="UP000605361"/>
    </source>
</evidence>
<evidence type="ECO:0000313" key="1">
    <source>
        <dbReference type="EMBL" id="MBF8193929.1"/>
    </source>
</evidence>
<gene>
    <name evidence="1" type="ORF">ITP53_51295</name>
</gene>
<reference evidence="1" key="1">
    <citation type="submission" date="2020-11" db="EMBL/GenBank/DDBJ databases">
        <title>Whole-genome analyses of Nonomuraea sp. K274.</title>
        <authorList>
            <person name="Veyisoglu A."/>
        </authorList>
    </citation>
    <scope>NUCLEOTIDE SEQUENCE</scope>
    <source>
        <strain evidence="1">K274</strain>
    </source>
</reference>
<keyword evidence="2" id="KW-1185">Reference proteome</keyword>
<protein>
    <submittedName>
        <fullName evidence="1">Uncharacterized protein</fullName>
    </submittedName>
</protein>
<organism evidence="1 2">
    <name type="scientific">Nonomuraea cypriaca</name>
    <dbReference type="NCBI Taxonomy" id="1187855"/>
    <lineage>
        <taxon>Bacteria</taxon>
        <taxon>Bacillati</taxon>
        <taxon>Actinomycetota</taxon>
        <taxon>Actinomycetes</taxon>
        <taxon>Streptosporangiales</taxon>
        <taxon>Streptosporangiaceae</taxon>
        <taxon>Nonomuraea</taxon>
    </lineage>
</organism>
<accession>A0A931AMY5</accession>
<dbReference type="AlphaFoldDB" id="A0A931AMY5"/>
<name>A0A931AMY5_9ACTN</name>
<proteinExistence type="predicted"/>
<sequence length="164" mass="17989">MDEFELRPGHDDEQGGAPDYAVLWNERRWMIELKTESSTRRDQLSSYFTLADHHHPSLTVGLTYLTPPLTFTPPTSLDGSRFAHVTWTQIRPLLEEAWGKGTGMKRHVLIVTELGTLGGIWSQAAGLNNNGVIVGTHACDTAGGTAHPTVWTDPCGVSKLVQPS</sequence>
<comment type="caution">
    <text evidence="1">The sequence shown here is derived from an EMBL/GenBank/DDBJ whole genome shotgun (WGS) entry which is preliminary data.</text>
</comment>
<dbReference type="RefSeq" id="WP_195902775.1">
    <property type="nucleotide sequence ID" value="NZ_JADOGI010000333.1"/>
</dbReference>
<dbReference type="EMBL" id="JADOGI010000333">
    <property type="protein sequence ID" value="MBF8193929.1"/>
    <property type="molecule type" value="Genomic_DNA"/>
</dbReference>